<organism evidence="2 3">
    <name type="scientific">Inhella gelatinilytica</name>
    <dbReference type="NCBI Taxonomy" id="2795030"/>
    <lineage>
        <taxon>Bacteria</taxon>
        <taxon>Pseudomonadati</taxon>
        <taxon>Pseudomonadota</taxon>
        <taxon>Betaproteobacteria</taxon>
        <taxon>Burkholderiales</taxon>
        <taxon>Sphaerotilaceae</taxon>
        <taxon>Inhella</taxon>
    </lineage>
</organism>
<dbReference type="Proteomes" id="UP000620139">
    <property type="component" value="Unassembled WGS sequence"/>
</dbReference>
<keyword evidence="1" id="KW-0472">Membrane</keyword>
<dbReference type="PANTHER" id="PTHR35813:SF1">
    <property type="entry name" value="INNER MEMBRANE PROTEIN YBAN"/>
    <property type="match status" value="1"/>
</dbReference>
<keyword evidence="1" id="KW-0812">Transmembrane</keyword>
<sequence>MRDSLPDTSSDWTWARPLWLLAGWACTLLGIAGVILPLLPGVPFLLLAAFCFSKGSPRWEAWLVAHPQLGPYVLDWRRYGVIPRRAKTTAWAMMSLGVALAAWRAPWWAALCAGITCLSVALWMRAQPEAPPPLTRPSDQR</sequence>
<evidence type="ECO:0000313" key="3">
    <source>
        <dbReference type="Proteomes" id="UP000620139"/>
    </source>
</evidence>
<reference evidence="2" key="1">
    <citation type="submission" date="2020-12" db="EMBL/GenBank/DDBJ databases">
        <title>The genome sequence of Inhella sp. 4Y17.</title>
        <authorList>
            <person name="Liu Y."/>
        </authorList>
    </citation>
    <scope>NUCLEOTIDE SEQUENCE</scope>
    <source>
        <strain evidence="2">4Y10</strain>
    </source>
</reference>
<dbReference type="InterPro" id="IPR007401">
    <property type="entry name" value="DUF454"/>
</dbReference>
<gene>
    <name evidence="2" type="ORF">I7X43_06920</name>
</gene>
<dbReference type="AlphaFoldDB" id="A0A931IXS4"/>
<feature type="transmembrane region" description="Helical" evidence="1">
    <location>
        <begin position="108"/>
        <end position="126"/>
    </location>
</feature>
<name>A0A931IXS4_9BURK</name>
<dbReference type="PANTHER" id="PTHR35813">
    <property type="entry name" value="INNER MEMBRANE PROTEIN YBAN"/>
    <property type="match status" value="1"/>
</dbReference>
<feature type="transmembrane region" description="Helical" evidence="1">
    <location>
        <begin position="20"/>
        <end position="52"/>
    </location>
</feature>
<dbReference type="PIRSF" id="PIRSF016789">
    <property type="entry name" value="DUF454"/>
    <property type="match status" value="1"/>
</dbReference>
<evidence type="ECO:0000256" key="1">
    <source>
        <dbReference type="SAM" id="Phobius"/>
    </source>
</evidence>
<keyword evidence="1" id="KW-1133">Transmembrane helix</keyword>
<accession>A0A931IXS4</accession>
<protein>
    <submittedName>
        <fullName evidence="2">YbaN family protein</fullName>
    </submittedName>
</protein>
<proteinExistence type="predicted"/>
<keyword evidence="3" id="KW-1185">Reference proteome</keyword>
<dbReference type="Pfam" id="PF04304">
    <property type="entry name" value="DUF454"/>
    <property type="match status" value="1"/>
</dbReference>
<dbReference type="EMBL" id="JAEDAL010000002">
    <property type="protein sequence ID" value="MBH9552583.1"/>
    <property type="molecule type" value="Genomic_DNA"/>
</dbReference>
<evidence type="ECO:0000313" key="2">
    <source>
        <dbReference type="EMBL" id="MBH9552583.1"/>
    </source>
</evidence>
<dbReference type="GO" id="GO:0005886">
    <property type="term" value="C:plasma membrane"/>
    <property type="evidence" value="ECO:0007669"/>
    <property type="project" value="TreeGrafter"/>
</dbReference>
<dbReference type="RefSeq" id="WP_198100181.1">
    <property type="nucleotide sequence ID" value="NZ_JAEDAL010000002.1"/>
</dbReference>
<comment type="caution">
    <text evidence="2">The sequence shown here is derived from an EMBL/GenBank/DDBJ whole genome shotgun (WGS) entry which is preliminary data.</text>
</comment>